<dbReference type="AlphaFoldDB" id="A0A9P6GNI0"/>
<dbReference type="EMBL" id="WJXW01000003">
    <property type="protein sequence ID" value="KAF9738526.1"/>
    <property type="molecule type" value="Genomic_DNA"/>
</dbReference>
<accession>A0A9P6GNI0</accession>
<dbReference type="InterPro" id="IPR035979">
    <property type="entry name" value="RBD_domain_sf"/>
</dbReference>
<dbReference type="Proteomes" id="UP000756921">
    <property type="component" value="Unassembled WGS sequence"/>
</dbReference>
<sequence>MALPRVCSLGRSLVFRGPTTRVATSVFLSGRITVAHRSFMSASHRLQEVVQSAPISSAIATAPASQASIPEEQRMKNARSVKVFKVPRRAGRSQVESFFTDAGFQVVDIYMSLDRFRYEGDTFASVELANEEQAQRAVKELNGNASMGNEVYLRALNPEFSWDHFLSGHRYKHTYLVREDKSGIRQAVMPLLEGRRVRISVKYPAWGTKGDSNAQRREKDLKALERSFDRFGIESISRLAPQFGETTFLPKFFCHIDFTTKQGAEEAVQAMHEKECEGVLVWVRTTEVNEAKAYQIGRLDKDLLAELQEKGLAPANSDIHEDWVSKTAKKNPKDFDRHRNWTDPKNPPKRRSYRSKTPNPAQTMV</sequence>
<dbReference type="OrthoDB" id="272703at2759"/>
<protein>
    <recommendedName>
        <fullName evidence="3">RRM domain-containing protein</fullName>
    </recommendedName>
</protein>
<dbReference type="Pfam" id="PF00076">
    <property type="entry name" value="RRM_1"/>
    <property type="match status" value="1"/>
</dbReference>
<feature type="region of interest" description="Disordered" evidence="2">
    <location>
        <begin position="323"/>
        <end position="365"/>
    </location>
</feature>
<organism evidence="4 5">
    <name type="scientific">Paraphaeosphaeria minitans</name>
    <dbReference type="NCBI Taxonomy" id="565426"/>
    <lineage>
        <taxon>Eukaryota</taxon>
        <taxon>Fungi</taxon>
        <taxon>Dikarya</taxon>
        <taxon>Ascomycota</taxon>
        <taxon>Pezizomycotina</taxon>
        <taxon>Dothideomycetes</taxon>
        <taxon>Pleosporomycetidae</taxon>
        <taxon>Pleosporales</taxon>
        <taxon>Massarineae</taxon>
        <taxon>Didymosphaeriaceae</taxon>
        <taxon>Paraphaeosphaeria</taxon>
    </lineage>
</organism>
<comment type="caution">
    <text evidence="4">The sequence shown here is derived from an EMBL/GenBank/DDBJ whole genome shotgun (WGS) entry which is preliminary data.</text>
</comment>
<proteinExistence type="predicted"/>
<evidence type="ECO:0000256" key="1">
    <source>
        <dbReference type="PROSITE-ProRule" id="PRU00176"/>
    </source>
</evidence>
<feature type="domain" description="RRM" evidence="3">
    <location>
        <begin position="79"/>
        <end position="158"/>
    </location>
</feature>
<name>A0A9P6GNI0_9PLEO</name>
<feature type="compositionally biased region" description="Basic and acidic residues" evidence="2">
    <location>
        <begin position="331"/>
        <end position="342"/>
    </location>
</feature>
<keyword evidence="5" id="KW-1185">Reference proteome</keyword>
<evidence type="ECO:0000313" key="5">
    <source>
        <dbReference type="Proteomes" id="UP000756921"/>
    </source>
</evidence>
<dbReference type="GO" id="GO:0003723">
    <property type="term" value="F:RNA binding"/>
    <property type="evidence" value="ECO:0007669"/>
    <property type="project" value="UniProtKB-UniRule"/>
</dbReference>
<dbReference type="PROSITE" id="PS50102">
    <property type="entry name" value="RRM"/>
    <property type="match status" value="1"/>
</dbReference>
<dbReference type="InterPro" id="IPR012677">
    <property type="entry name" value="Nucleotide-bd_a/b_plait_sf"/>
</dbReference>
<evidence type="ECO:0000256" key="2">
    <source>
        <dbReference type="SAM" id="MobiDB-lite"/>
    </source>
</evidence>
<evidence type="ECO:0000313" key="4">
    <source>
        <dbReference type="EMBL" id="KAF9738526.1"/>
    </source>
</evidence>
<dbReference type="SMART" id="SM00360">
    <property type="entry name" value="RRM"/>
    <property type="match status" value="1"/>
</dbReference>
<reference evidence="4" key="1">
    <citation type="journal article" date="2020" name="Mol. Plant Microbe Interact.">
        <title>Genome Sequence of the Biocontrol Agent Coniothyrium minitans strain Conio (IMI 134523).</title>
        <authorList>
            <person name="Patel D."/>
            <person name="Shittu T.A."/>
            <person name="Baroncelli R."/>
            <person name="Muthumeenakshi S."/>
            <person name="Osborne T.H."/>
            <person name="Janganan T.K."/>
            <person name="Sreenivasaprasad S."/>
        </authorList>
    </citation>
    <scope>NUCLEOTIDE SEQUENCE</scope>
    <source>
        <strain evidence="4">Conio</strain>
    </source>
</reference>
<dbReference type="SUPFAM" id="SSF54928">
    <property type="entry name" value="RNA-binding domain, RBD"/>
    <property type="match status" value="1"/>
</dbReference>
<keyword evidence="1" id="KW-0694">RNA-binding</keyword>
<feature type="compositionally biased region" description="Polar residues" evidence="2">
    <location>
        <begin position="355"/>
        <end position="365"/>
    </location>
</feature>
<dbReference type="Gene3D" id="3.30.70.330">
    <property type="match status" value="1"/>
</dbReference>
<dbReference type="InterPro" id="IPR000504">
    <property type="entry name" value="RRM_dom"/>
</dbReference>
<gene>
    <name evidence="4" type="ORF">PMIN01_03809</name>
</gene>
<dbReference type="CDD" id="cd00590">
    <property type="entry name" value="RRM_SF"/>
    <property type="match status" value="1"/>
</dbReference>
<evidence type="ECO:0000259" key="3">
    <source>
        <dbReference type="PROSITE" id="PS50102"/>
    </source>
</evidence>